<evidence type="ECO:0000313" key="2">
    <source>
        <dbReference type="EMBL" id="SEH85498.1"/>
    </source>
</evidence>
<evidence type="ECO:0000313" key="3">
    <source>
        <dbReference type="Proteomes" id="UP000182272"/>
    </source>
</evidence>
<feature type="domain" description="TniQ" evidence="1">
    <location>
        <begin position="21"/>
        <end position="159"/>
    </location>
</feature>
<organism evidence="2 3">
    <name type="scientific">Pseudomonas asplenii</name>
    <dbReference type="NCBI Taxonomy" id="53407"/>
    <lineage>
        <taxon>Bacteria</taxon>
        <taxon>Pseudomonadati</taxon>
        <taxon>Pseudomonadota</taxon>
        <taxon>Gammaproteobacteria</taxon>
        <taxon>Pseudomonadales</taxon>
        <taxon>Pseudomonadaceae</taxon>
        <taxon>Pseudomonas</taxon>
    </lineage>
</organism>
<reference evidence="2 3" key="1">
    <citation type="submission" date="2016-10" db="EMBL/GenBank/DDBJ databases">
        <authorList>
            <person name="de Groot N.N."/>
        </authorList>
    </citation>
    <scope>NUCLEOTIDE SEQUENCE [LARGE SCALE GENOMIC DNA]</scope>
    <source>
        <strain evidence="2 3">LMG 2158</strain>
    </source>
</reference>
<dbReference type="Pfam" id="PF06527">
    <property type="entry name" value="TniQ"/>
    <property type="match status" value="1"/>
</dbReference>
<protein>
    <submittedName>
        <fullName evidence="2">TniQ protein</fullName>
    </submittedName>
</protein>
<accession>A0A1H6LAH0</accession>
<dbReference type="EMBL" id="LT629972">
    <property type="protein sequence ID" value="SEH85498.1"/>
    <property type="molecule type" value="Genomic_DNA"/>
</dbReference>
<dbReference type="AlphaFoldDB" id="A0A1H6LAH0"/>
<dbReference type="Proteomes" id="UP000182272">
    <property type="component" value="Chromosome I"/>
</dbReference>
<proteinExistence type="predicted"/>
<dbReference type="OrthoDB" id="6917259at2"/>
<dbReference type="InterPro" id="IPR009492">
    <property type="entry name" value="TniQ"/>
</dbReference>
<gene>
    <name evidence="2" type="ORF">SAMN05216581_0145</name>
</gene>
<evidence type="ECO:0000259" key="1">
    <source>
        <dbReference type="Pfam" id="PF06527"/>
    </source>
</evidence>
<name>A0A1H6LAH0_9PSED</name>
<sequence length="372" mass="41915">MDASYQCRWGAGASPVNPVWPLVPSLLPDEVISSWLMRCALAQGCDATTLTGEVWPRLRFWCRDPDRELSIEQALHLNRLSGIPAAALQAATLQPLHQMMTGSPNFPRGIAPWFLCLGCRNRRRCGGLQYCPKCFREHLPHYLIQDRLSWHSACPVHQAILLDRCQNCQAPLCPQLLAPPEETLGRCHRCGYELCFAATVPVPDKALLFQHATDGLFSRPALSYGGQHLPLVEWLALSRWMIGILRTAARAPSPCTETFFRELGVNLGELKPPPTGLPFEYLSPVDRASLLANVWSMLEINPERLMEVAEREHIRPSLLLPRSENLPSSLVGLAAVLKSRRCRKNSLSPIDNPRSVKSVLMRWQRLLRKFQR</sequence>